<feature type="transmembrane region" description="Helical" evidence="2">
    <location>
        <begin position="179"/>
        <end position="212"/>
    </location>
</feature>
<reference evidence="3" key="1">
    <citation type="submission" date="2021-01" db="EMBL/GenBank/DDBJ databases">
        <title>Whole genome shotgun sequence of Actinoplanes siamensis NBRC 109076.</title>
        <authorList>
            <person name="Komaki H."/>
            <person name="Tamura T."/>
        </authorList>
    </citation>
    <scope>NUCLEOTIDE SEQUENCE</scope>
    <source>
        <strain evidence="3">NBRC 109076</strain>
    </source>
</reference>
<organism evidence="3 4">
    <name type="scientific">Actinoplanes siamensis</name>
    <dbReference type="NCBI Taxonomy" id="1223317"/>
    <lineage>
        <taxon>Bacteria</taxon>
        <taxon>Bacillati</taxon>
        <taxon>Actinomycetota</taxon>
        <taxon>Actinomycetes</taxon>
        <taxon>Micromonosporales</taxon>
        <taxon>Micromonosporaceae</taxon>
        <taxon>Actinoplanes</taxon>
    </lineage>
</organism>
<protein>
    <submittedName>
        <fullName evidence="3">ABC transporter permease</fullName>
    </submittedName>
</protein>
<proteinExistence type="predicted"/>
<dbReference type="Proteomes" id="UP000629619">
    <property type="component" value="Unassembled WGS sequence"/>
</dbReference>
<feature type="region of interest" description="Disordered" evidence="1">
    <location>
        <begin position="1"/>
        <end position="59"/>
    </location>
</feature>
<feature type="transmembrane region" description="Helical" evidence="2">
    <location>
        <begin position="84"/>
        <end position="103"/>
    </location>
</feature>
<comment type="caution">
    <text evidence="3">The sequence shown here is derived from an EMBL/GenBank/DDBJ whole genome shotgun (WGS) entry which is preliminary data.</text>
</comment>
<keyword evidence="2" id="KW-1133">Transmembrane helix</keyword>
<evidence type="ECO:0000313" key="3">
    <source>
        <dbReference type="EMBL" id="GIF09485.1"/>
    </source>
</evidence>
<dbReference type="PANTHER" id="PTHR37305:SF1">
    <property type="entry name" value="MEMBRANE PROTEIN"/>
    <property type="match status" value="1"/>
</dbReference>
<evidence type="ECO:0000256" key="1">
    <source>
        <dbReference type="SAM" id="MobiDB-lite"/>
    </source>
</evidence>
<name>A0A919NF05_9ACTN</name>
<dbReference type="GO" id="GO:0005886">
    <property type="term" value="C:plasma membrane"/>
    <property type="evidence" value="ECO:0007669"/>
    <property type="project" value="UniProtKB-SubCell"/>
</dbReference>
<dbReference type="GO" id="GO:0140359">
    <property type="term" value="F:ABC-type transporter activity"/>
    <property type="evidence" value="ECO:0007669"/>
    <property type="project" value="InterPro"/>
</dbReference>
<evidence type="ECO:0000313" key="4">
    <source>
        <dbReference type="Proteomes" id="UP000629619"/>
    </source>
</evidence>
<feature type="compositionally biased region" description="Pro residues" evidence="1">
    <location>
        <begin position="9"/>
        <end position="21"/>
    </location>
</feature>
<keyword evidence="2" id="KW-0472">Membrane</keyword>
<dbReference type="Pfam" id="PF12679">
    <property type="entry name" value="ABC2_membrane_2"/>
    <property type="match status" value="1"/>
</dbReference>
<feature type="compositionally biased region" description="Low complexity" evidence="1">
    <location>
        <begin position="22"/>
        <end position="31"/>
    </location>
</feature>
<feature type="transmembrane region" description="Helical" evidence="2">
    <location>
        <begin position="311"/>
        <end position="331"/>
    </location>
</feature>
<gene>
    <name evidence="3" type="ORF">Asi03nite_70230</name>
</gene>
<accession>A0A919NF05</accession>
<keyword evidence="4" id="KW-1185">Reference proteome</keyword>
<dbReference type="PANTHER" id="PTHR37305">
    <property type="entry name" value="INTEGRAL MEMBRANE PROTEIN-RELATED"/>
    <property type="match status" value="1"/>
</dbReference>
<keyword evidence="2" id="KW-0812">Transmembrane</keyword>
<feature type="transmembrane region" description="Helical" evidence="2">
    <location>
        <begin position="232"/>
        <end position="252"/>
    </location>
</feature>
<dbReference type="AlphaFoldDB" id="A0A919NF05"/>
<feature type="transmembrane region" description="Helical" evidence="2">
    <location>
        <begin position="132"/>
        <end position="158"/>
    </location>
</feature>
<dbReference type="RefSeq" id="WP_239103146.1">
    <property type="nucleotide sequence ID" value="NZ_BOMW01000088.1"/>
</dbReference>
<evidence type="ECO:0000256" key="2">
    <source>
        <dbReference type="SAM" id="Phobius"/>
    </source>
</evidence>
<dbReference type="EMBL" id="BOMW01000088">
    <property type="protein sequence ID" value="GIF09485.1"/>
    <property type="molecule type" value="Genomic_DNA"/>
</dbReference>
<feature type="transmembrane region" description="Helical" evidence="2">
    <location>
        <begin position="259"/>
        <end position="277"/>
    </location>
</feature>
<sequence>MTASHTNPPGVPPAGGLPPAVPSDAAPAAGRSGAGSDGRDATSAAERPGAAPRRTDAAAGYRPSRTLPIVAEIRRQASRRRTQLALGFMVLLPLIILVAFEFGGGGDSDDDRNGGGAFSSLVDLATSGGLNFALFGLAVSAGFLLVVVFALFAGDTVASEASWGSLRYLLAIPVPRARLLAVKLVVALGYSFLALVLLAGTGLLVGTLRYGWHPLGSTIAAQIPPGQGVLRLLGILAYLAVILLVVAGLAFLLSVLTDAALGAVGGAVLLWILSSILDQITALGSIRDALPTHYSDAWLGLLSTPVQTEDLAKGAISAIVYAVLFWGAAFYRFTRKDITS</sequence>